<keyword evidence="2" id="KW-0812">Transmembrane</keyword>
<evidence type="ECO:0000313" key="3">
    <source>
        <dbReference type="Proteomes" id="UP001652620"/>
    </source>
</evidence>
<dbReference type="InterPro" id="IPR043502">
    <property type="entry name" value="DNA/RNA_pol_sf"/>
</dbReference>
<accession>A0ABM3K4C2</accession>
<evidence type="ECO:0000313" key="4">
    <source>
        <dbReference type="RefSeq" id="XP_049316327.1"/>
    </source>
</evidence>
<protein>
    <submittedName>
        <fullName evidence="4">Uncharacterized protein LOC125779272</fullName>
    </submittedName>
</protein>
<dbReference type="GeneID" id="125779272"/>
<feature type="coiled-coil region" evidence="1">
    <location>
        <begin position="722"/>
        <end position="749"/>
    </location>
</feature>
<proteinExistence type="predicted"/>
<name>A0ABM3K4C2_BACDO</name>
<dbReference type="Pfam" id="PF03564">
    <property type="entry name" value="DUF1759"/>
    <property type="match status" value="1"/>
</dbReference>
<sequence>MLKNHILTANGESAQSMKQLLDTTKECIYALKGLNLNLNDEQAIIARIVVRKLDKESLRLYEQNVKKSRDIQSLDDVFSILEQQYQALEAIRDRKPTKWNNQKQPQRTPTFYTAAQNNCVYCKVPGHQIGECRKFQTLTMINRKRFITNNKLCYICLDHVYEGKCNNKKKCNKCERNHHNLLHFNEFQKGKGGSEENVSKTSSTMLTKHSEMAILLATAQIRVKAANGEYVTLRALIDQGSQKTTISEEASQILHLPRRREVTELQGLGNTTVGVSKFKINIKIKPRFLSNEAYNVEALILPKLASAQPDKTFKWDVEQLKNYTLADPNFNKSDRIDIVIGSDIYADILEEGIFKKDRILGQATKLGWILSGVLQQPRKNNTILAAVTTTLEKFWEIEDTTTPADTADDDECLRIFEKTTVRNGNNRFVVNLPFKQEKELGDSRKQAMARFLNLEKRFATNNELKQQYVQFMKEYSEMDHMEKASENKCGKYYLPHQAVIREDSRTTKLRVVFDASAKTTNGSSLNDILFIGPRLQRDIFDIIIKWRLWQYVLTSDIEKMFRQIKITDSDQDYQRILWRETKGEPIEEYKLQTVTYGTASAQDNSCEVAALKQLENEACDFKPSKNENVWIKLSSQNRWLYKLFSKAMIYLECDNNQQMHMEIPSQGIMTIREGCTVRHEGVTVTASHHVQSEIKKELLSSSWVKDIEDIPELQIKPFDSTLINNTKDIVHLKQQIELLETEIIKLKSINFHHVSGHVSLTLVLIIALIITILYIRSKCVTRTVTVPFELPVRHN</sequence>
<keyword evidence="2" id="KW-0472">Membrane</keyword>
<keyword evidence="3" id="KW-1185">Reference proteome</keyword>
<dbReference type="Proteomes" id="UP001652620">
    <property type="component" value="Chromosome 6"/>
</dbReference>
<dbReference type="PANTHER" id="PTHR47331:SF5">
    <property type="entry name" value="RIBONUCLEASE H"/>
    <property type="match status" value="1"/>
</dbReference>
<reference evidence="4" key="1">
    <citation type="submission" date="2025-08" db="UniProtKB">
        <authorList>
            <consortium name="RefSeq"/>
        </authorList>
    </citation>
    <scope>IDENTIFICATION</scope>
    <source>
        <tissue evidence="4">Adult</tissue>
    </source>
</reference>
<dbReference type="RefSeq" id="XP_049316327.1">
    <property type="nucleotide sequence ID" value="XM_049460370.1"/>
</dbReference>
<evidence type="ECO:0000256" key="2">
    <source>
        <dbReference type="SAM" id="Phobius"/>
    </source>
</evidence>
<organism evidence="3 4">
    <name type="scientific">Bactrocera dorsalis</name>
    <name type="common">Oriental fruit fly</name>
    <name type="synonym">Dacus dorsalis</name>
    <dbReference type="NCBI Taxonomy" id="27457"/>
    <lineage>
        <taxon>Eukaryota</taxon>
        <taxon>Metazoa</taxon>
        <taxon>Ecdysozoa</taxon>
        <taxon>Arthropoda</taxon>
        <taxon>Hexapoda</taxon>
        <taxon>Insecta</taxon>
        <taxon>Pterygota</taxon>
        <taxon>Neoptera</taxon>
        <taxon>Endopterygota</taxon>
        <taxon>Diptera</taxon>
        <taxon>Brachycera</taxon>
        <taxon>Muscomorpha</taxon>
        <taxon>Tephritoidea</taxon>
        <taxon>Tephritidae</taxon>
        <taxon>Bactrocera</taxon>
        <taxon>Bactrocera</taxon>
    </lineage>
</organism>
<feature type="transmembrane region" description="Helical" evidence="2">
    <location>
        <begin position="754"/>
        <end position="775"/>
    </location>
</feature>
<gene>
    <name evidence="4" type="primary">LOC125779272</name>
</gene>
<keyword evidence="2" id="KW-1133">Transmembrane helix</keyword>
<dbReference type="SUPFAM" id="SSF56672">
    <property type="entry name" value="DNA/RNA polymerases"/>
    <property type="match status" value="1"/>
</dbReference>
<evidence type="ECO:0000256" key="1">
    <source>
        <dbReference type="SAM" id="Coils"/>
    </source>
</evidence>
<keyword evidence="1" id="KW-0175">Coiled coil</keyword>
<dbReference type="InterPro" id="IPR005312">
    <property type="entry name" value="DUF1759"/>
</dbReference>
<dbReference type="PANTHER" id="PTHR47331">
    <property type="entry name" value="PHD-TYPE DOMAIN-CONTAINING PROTEIN"/>
    <property type="match status" value="1"/>
</dbReference>